<dbReference type="EMBL" id="CAKXAJ010026408">
    <property type="protein sequence ID" value="CAH2267922.1"/>
    <property type="molecule type" value="Genomic_DNA"/>
</dbReference>
<proteinExistence type="predicted"/>
<feature type="domain" description="FLYWCH-type" evidence="4">
    <location>
        <begin position="2"/>
        <end position="61"/>
    </location>
</feature>
<accession>A0A8S4SPQ0</accession>
<evidence type="ECO:0000256" key="3">
    <source>
        <dbReference type="ARBA" id="ARBA00022833"/>
    </source>
</evidence>
<evidence type="ECO:0000256" key="1">
    <source>
        <dbReference type="ARBA" id="ARBA00022723"/>
    </source>
</evidence>
<dbReference type="Pfam" id="PF04500">
    <property type="entry name" value="FLYWCH"/>
    <property type="match status" value="1"/>
</dbReference>
<protein>
    <submittedName>
        <fullName evidence="5">Jg8384 protein</fullName>
    </submittedName>
</protein>
<dbReference type="GO" id="GO:0008270">
    <property type="term" value="F:zinc ion binding"/>
    <property type="evidence" value="ECO:0007669"/>
    <property type="project" value="UniProtKB-KW"/>
</dbReference>
<keyword evidence="6" id="KW-1185">Reference proteome</keyword>
<keyword evidence="3" id="KW-0862">Zinc</keyword>
<gene>
    <name evidence="5" type="primary">jg8384</name>
    <name evidence="5" type="ORF">PAEG_LOCUS26402</name>
</gene>
<keyword evidence="1" id="KW-0479">Metal-binding</keyword>
<evidence type="ECO:0000313" key="6">
    <source>
        <dbReference type="Proteomes" id="UP000838756"/>
    </source>
</evidence>
<name>A0A8S4SPQ0_9NEOP</name>
<evidence type="ECO:0000259" key="4">
    <source>
        <dbReference type="Pfam" id="PF04500"/>
    </source>
</evidence>
<dbReference type="InterPro" id="IPR007588">
    <property type="entry name" value="Znf_FLYWCH"/>
</dbReference>
<evidence type="ECO:0000256" key="2">
    <source>
        <dbReference type="ARBA" id="ARBA00022771"/>
    </source>
</evidence>
<comment type="caution">
    <text evidence="5">The sequence shown here is derived from an EMBL/GenBank/DDBJ whole genome shotgun (WGS) entry which is preliminary data.</text>
</comment>
<dbReference type="OrthoDB" id="10000497at2759"/>
<dbReference type="Gene3D" id="2.20.25.240">
    <property type="match status" value="1"/>
</dbReference>
<sequence>MLQSRRGKPLILYNQYTYCRHSSITCGRTRWVCSTHSYRCCKAVVITRGTIIEEVKGYHNHASSELLINRFLMFKRSKPGSSRELDCWL</sequence>
<organism evidence="5 6">
    <name type="scientific">Pararge aegeria aegeria</name>
    <dbReference type="NCBI Taxonomy" id="348720"/>
    <lineage>
        <taxon>Eukaryota</taxon>
        <taxon>Metazoa</taxon>
        <taxon>Ecdysozoa</taxon>
        <taxon>Arthropoda</taxon>
        <taxon>Hexapoda</taxon>
        <taxon>Insecta</taxon>
        <taxon>Pterygota</taxon>
        <taxon>Neoptera</taxon>
        <taxon>Endopterygota</taxon>
        <taxon>Lepidoptera</taxon>
        <taxon>Glossata</taxon>
        <taxon>Ditrysia</taxon>
        <taxon>Papilionoidea</taxon>
        <taxon>Nymphalidae</taxon>
        <taxon>Satyrinae</taxon>
        <taxon>Satyrini</taxon>
        <taxon>Parargina</taxon>
        <taxon>Pararge</taxon>
    </lineage>
</organism>
<evidence type="ECO:0000313" key="5">
    <source>
        <dbReference type="EMBL" id="CAH2267922.1"/>
    </source>
</evidence>
<reference evidence="5" key="1">
    <citation type="submission" date="2022-03" db="EMBL/GenBank/DDBJ databases">
        <authorList>
            <person name="Lindestad O."/>
        </authorList>
    </citation>
    <scope>NUCLEOTIDE SEQUENCE</scope>
</reference>
<dbReference type="Proteomes" id="UP000838756">
    <property type="component" value="Unassembled WGS sequence"/>
</dbReference>
<dbReference type="AlphaFoldDB" id="A0A8S4SPQ0"/>
<keyword evidence="2" id="KW-0863">Zinc-finger</keyword>